<dbReference type="CDD" id="cd00200">
    <property type="entry name" value="WD40"/>
    <property type="match status" value="2"/>
</dbReference>
<feature type="region of interest" description="Disordered" evidence="7">
    <location>
        <begin position="1284"/>
        <end position="1516"/>
    </location>
</feature>
<feature type="repeat" description="WD" evidence="6">
    <location>
        <begin position="232"/>
        <end position="264"/>
    </location>
</feature>
<feature type="repeat" description="WD" evidence="6">
    <location>
        <begin position="474"/>
        <end position="506"/>
    </location>
</feature>
<feature type="compositionally biased region" description="Basic and acidic residues" evidence="7">
    <location>
        <begin position="1350"/>
        <end position="1360"/>
    </location>
</feature>
<dbReference type="EMBL" id="JPKZ01001201">
    <property type="protein sequence ID" value="KHN83352.1"/>
    <property type="molecule type" value="Genomic_DNA"/>
</dbReference>
<dbReference type="PROSITE" id="PS50294">
    <property type="entry name" value="WD_REPEATS_REGION"/>
    <property type="match status" value="9"/>
</dbReference>
<dbReference type="GO" id="GO:0005847">
    <property type="term" value="C:mRNA cleavage and polyadenylation specificity factor complex"/>
    <property type="evidence" value="ECO:0007669"/>
    <property type="project" value="TreeGrafter"/>
</dbReference>
<feature type="compositionally biased region" description="Polar residues" evidence="7">
    <location>
        <begin position="1312"/>
        <end position="1339"/>
    </location>
</feature>
<sequence>MTAIAQPIRFSNTGAVGMAASTSGTSSNASNAQTGATTHLQVLSQQQFQPYYLRPAYRFKVNAQPSMSDIMADGPGRRLRKNVANVRRHIDYIANVLNHIEARVWQYGVRDRVALQPDVLYQNCALPPSSTLDKPVDCVLTKFVRAAMNKVKCPIYSICWTPEGKRLITGASTGEFTLWNGTAFNFETILQAHDSAIRALKWSHNDQWLVSADHDGFVKYWQPNMNNVHMYQAHKDEPIRSLSFAPTDVKLVTGSDDGTARVWDFARCAEERIFRGHGSDVRSVDWHPQKGLICTGSRDSQQPVKLWDPKSGQCLATLHDHKNSVMAVQWNKNGNWLLTGSRDHLIKVYDIRMMREMHSYRGHKKEVTALAWHPVHESLFVSGGGDGSMAYWLVNSEKELSFLEHAHDQAIWTLEWHPLGHILASGSNLGFPSAHDSAIRALKWSHNDQWLVSADHDGFVKYWQPNMNNVHMYQAHKDEPIRSLSFAPTDVKLVTGSDDGTARVWDFARCAEERIFRGHGSDVRSVDWHPQKGLICTGSRDSQQPVKLWDPKSGQCLATLHDHKNSVMAVQWNKNGNWLLTGSRDHLIKVYDIRMMREMHSYRGHKKEVTALAWHPVHESLFVSGGGDGSMAYWLVNSEKELSFLEHAHDQAIWTLEWHPLGHILASGSNDNNTKFWARNRPGDTQDDIFGLSSSSGIPMHMMAKESRTIDADTEASAVAIIPGMGLDDDIYQGMQKRESHTSGASTNSGPLAGPLLFPDDPNARQQAANIGAKKTLIKQPPPKKAQRQFERMWNVAKPAGGGGGEELEEEMPDEGSFRRPKTSLLGPPPPSMLGASKPSEPGRSYTPPQPATSPVAKRPESPPAHGSQSGVGAPPHGSQAPLIAQVGQQQLPLLNQSIVAMSGAGAALPLPPQIAAQWATPGGPNVAPKTTLIQQLNPPASGTQIRPSPIIAQELMPPSLSQQMQIGVPQMQQIASLPFPQPPATGPLLWPPPIVAVPVPQNLDMDYRMGSAPPLMMPPPMAPQTTAGTSADVDLRSEQQPSSSATPLLSQSWRTPPSTQMSPRSPDSALSPGGTRMHDPRMRRDGSAQGQGEARPQRNDMDRDQHGLAMSAPMRDPRRRPQTVSQLPAKQDSDYDGRYEGQGSKTTKRAWMPDMGAGEKSSYGGAGGSGLRSGQSPPTERSPHIFQRETNGAGSADYSSYEDRPHTHAPYQQYTGGGPMRRSGPLLDRGPSLSQQMQIGVPQMQQIASLPFPQPPATGPLLWPPPIVAVPVPQNLDMDYRMGSAPPLMMPPPMAPQTTAGTSADVDLRSEQQPSSSATPLLSQSWRTPPSTQMSPRSPDSALSPGGTRMHDPRMRRDGSAQGQGEARPQRNDMDRDQHGLAMSAPMRDPRRRPQTVSQLPAKQDSDYDGRYEGQGSKTTKRAWMPDMGAGEKSSYGGAGGSGLRSGQSPPTERSPHIFQRETNGAGSADYSSYEDRPHTHAPYQQYTGGGPMRRSGPLLDRGRGGRGRVRRGGY</sequence>
<feature type="compositionally biased region" description="Basic and acidic residues" evidence="7">
    <location>
        <begin position="1369"/>
        <end position="1380"/>
    </location>
</feature>
<feature type="domain" description="IFT140 first beta-propeller" evidence="8">
    <location>
        <begin position="150"/>
        <end position="236"/>
    </location>
</feature>
<dbReference type="GO" id="GO:0031124">
    <property type="term" value="P:mRNA 3'-end processing"/>
    <property type="evidence" value="ECO:0007669"/>
    <property type="project" value="InterPro"/>
</dbReference>
<evidence type="ECO:0000256" key="2">
    <source>
        <dbReference type="ARBA" id="ARBA00022574"/>
    </source>
</evidence>
<evidence type="ECO:0000256" key="4">
    <source>
        <dbReference type="ARBA" id="ARBA00022737"/>
    </source>
</evidence>
<dbReference type="STRING" id="6265.A0A0B2VPK1"/>
<dbReference type="InterPro" id="IPR045245">
    <property type="entry name" value="Pfs2-like"/>
</dbReference>
<evidence type="ECO:0000256" key="6">
    <source>
        <dbReference type="PROSITE-ProRule" id="PRU00221"/>
    </source>
</evidence>
<gene>
    <name evidence="9" type="primary">Wdr33</name>
    <name evidence="9" type="ORF">Tcan_05425</name>
</gene>
<dbReference type="FunFam" id="2.130.10.10:FF:000085">
    <property type="entry name" value="WD repeat domain 33"/>
    <property type="match status" value="1"/>
</dbReference>
<evidence type="ECO:0000256" key="5">
    <source>
        <dbReference type="ARBA" id="ARBA00023242"/>
    </source>
</evidence>
<dbReference type="InterPro" id="IPR056154">
    <property type="entry name" value="Beta-prop_IFT140_1st"/>
</dbReference>
<proteinExistence type="predicted"/>
<dbReference type="OrthoDB" id="16717at2759"/>
<evidence type="ECO:0000313" key="9">
    <source>
        <dbReference type="EMBL" id="KHN83352.1"/>
    </source>
</evidence>
<dbReference type="Pfam" id="PF00400">
    <property type="entry name" value="WD40"/>
    <property type="match status" value="10"/>
</dbReference>
<feature type="compositionally biased region" description="Polar residues" evidence="7">
    <location>
        <begin position="1039"/>
        <end position="1066"/>
    </location>
</feature>
<dbReference type="InterPro" id="IPR001680">
    <property type="entry name" value="WD40_rpt"/>
</dbReference>
<feature type="region of interest" description="Disordered" evidence="7">
    <location>
        <begin position="736"/>
        <end position="763"/>
    </location>
</feature>
<dbReference type="SMART" id="SM00320">
    <property type="entry name" value="WD40"/>
    <property type="match status" value="12"/>
</dbReference>
<evidence type="ECO:0000256" key="7">
    <source>
        <dbReference type="SAM" id="MobiDB-lite"/>
    </source>
</evidence>
<dbReference type="PROSITE" id="PS50082">
    <property type="entry name" value="WD_REPEATS_2"/>
    <property type="match status" value="9"/>
</dbReference>
<reference evidence="9 10" key="1">
    <citation type="submission" date="2014-11" db="EMBL/GenBank/DDBJ databases">
        <title>Genetic blueprint of the zoonotic pathogen Toxocara canis.</title>
        <authorList>
            <person name="Zhu X.-Q."/>
            <person name="Korhonen P.K."/>
            <person name="Cai H."/>
            <person name="Young N.D."/>
            <person name="Nejsum P."/>
            <person name="von Samson-Himmelstjerna G."/>
            <person name="Boag P.R."/>
            <person name="Tan P."/>
            <person name="Li Q."/>
            <person name="Min J."/>
            <person name="Yang Y."/>
            <person name="Wang X."/>
            <person name="Fang X."/>
            <person name="Hall R.S."/>
            <person name="Hofmann A."/>
            <person name="Sternberg P.W."/>
            <person name="Jex A.R."/>
            <person name="Gasser R.B."/>
        </authorList>
    </citation>
    <scope>NUCLEOTIDE SEQUENCE [LARGE SCALE GENOMIC DNA]</scope>
    <source>
        <strain evidence="9">PN_DK_2014</strain>
    </source>
</reference>
<keyword evidence="10" id="KW-1185">Reference proteome</keyword>
<feature type="compositionally biased region" description="Basic and acidic residues" evidence="7">
    <location>
        <begin position="1077"/>
        <end position="1087"/>
    </location>
</feature>
<dbReference type="Gene3D" id="2.130.10.10">
    <property type="entry name" value="YVTN repeat-like/Quinoprotein amine dehydrogenase"/>
    <property type="match status" value="4"/>
</dbReference>
<feature type="repeat" description="WD" evidence="6">
    <location>
        <begin position="602"/>
        <end position="644"/>
    </location>
</feature>
<feature type="region of interest" description="Disordered" evidence="7">
    <location>
        <begin position="797"/>
        <end position="880"/>
    </location>
</feature>
<dbReference type="Proteomes" id="UP000031036">
    <property type="component" value="Unassembled WGS sequence"/>
</dbReference>
<comment type="caution">
    <text evidence="9">The sequence shown here is derived from an EMBL/GenBank/DDBJ whole genome shotgun (WGS) entry which is preliminary data.</text>
</comment>
<protein>
    <submittedName>
        <fullName evidence="9">Pre-mRNA 3' end processing protein WDR33</fullName>
    </submittedName>
</protein>
<keyword evidence="5" id="KW-0539">Nucleus</keyword>
<organism evidence="9 10">
    <name type="scientific">Toxocara canis</name>
    <name type="common">Canine roundworm</name>
    <dbReference type="NCBI Taxonomy" id="6265"/>
    <lineage>
        <taxon>Eukaryota</taxon>
        <taxon>Metazoa</taxon>
        <taxon>Ecdysozoa</taxon>
        <taxon>Nematoda</taxon>
        <taxon>Chromadorea</taxon>
        <taxon>Rhabditida</taxon>
        <taxon>Spirurina</taxon>
        <taxon>Ascaridomorpha</taxon>
        <taxon>Ascaridoidea</taxon>
        <taxon>Toxocaridae</taxon>
        <taxon>Toxocara</taxon>
    </lineage>
</organism>
<dbReference type="FunFam" id="2.130.10.10:FF:000069">
    <property type="entry name" value="WD repeat domain 33"/>
    <property type="match status" value="2"/>
</dbReference>
<dbReference type="Pfam" id="PF23383">
    <property type="entry name" value="Beta-prop_IFT140_1st"/>
    <property type="match status" value="1"/>
</dbReference>
<feature type="repeat" description="WD" evidence="6">
    <location>
        <begin position="360"/>
        <end position="402"/>
    </location>
</feature>
<dbReference type="InterPro" id="IPR020472">
    <property type="entry name" value="WD40_PAC1"/>
</dbReference>
<dbReference type="PANTHER" id="PTHR22836:SF0">
    <property type="entry name" value="PRE-MRNA 3' END PROCESSING PROTEIN WDR33"/>
    <property type="match status" value="1"/>
</dbReference>
<keyword evidence="4" id="KW-0677">Repeat</keyword>
<feature type="repeat" description="WD" evidence="6">
    <location>
        <begin position="560"/>
        <end position="601"/>
    </location>
</feature>
<dbReference type="PRINTS" id="PR00320">
    <property type="entry name" value="GPROTEINBRPT"/>
</dbReference>
<evidence type="ECO:0000256" key="1">
    <source>
        <dbReference type="ARBA" id="ARBA00004123"/>
    </source>
</evidence>
<dbReference type="PANTHER" id="PTHR22836">
    <property type="entry name" value="WD40 REPEAT PROTEIN"/>
    <property type="match status" value="1"/>
</dbReference>
<name>A0A0B2VPK1_TOXCA</name>
<dbReference type="InterPro" id="IPR015943">
    <property type="entry name" value="WD40/YVTN_repeat-like_dom_sf"/>
</dbReference>
<feature type="compositionally biased region" description="Basic residues" evidence="7">
    <location>
        <begin position="1506"/>
        <end position="1516"/>
    </location>
</feature>
<evidence type="ECO:0000313" key="10">
    <source>
        <dbReference type="Proteomes" id="UP000031036"/>
    </source>
</evidence>
<evidence type="ECO:0000259" key="8">
    <source>
        <dbReference type="Pfam" id="PF23383"/>
    </source>
</evidence>
<feature type="repeat" description="WD" evidence="6">
    <location>
        <begin position="190"/>
        <end position="222"/>
    </location>
</feature>
<feature type="repeat" description="WD" evidence="6">
    <location>
        <begin position="646"/>
        <end position="677"/>
    </location>
</feature>
<evidence type="ECO:0000256" key="3">
    <source>
        <dbReference type="ARBA" id="ARBA00022664"/>
    </source>
</evidence>
<feature type="region of interest" description="Disordered" evidence="7">
    <location>
        <begin position="1011"/>
        <end position="1233"/>
    </location>
</feature>
<dbReference type="SUPFAM" id="SSF50978">
    <property type="entry name" value="WD40 repeat-like"/>
    <property type="match status" value="2"/>
</dbReference>
<keyword evidence="2 6" id="KW-0853">WD repeat</keyword>
<accession>A0A0B2VPK1</accession>
<feature type="repeat" description="WD" evidence="6">
    <location>
        <begin position="318"/>
        <end position="359"/>
    </location>
</feature>
<feature type="compositionally biased region" description="Basic and acidic residues" evidence="7">
    <location>
        <begin position="1096"/>
        <end position="1107"/>
    </location>
</feature>
<dbReference type="InterPro" id="IPR036322">
    <property type="entry name" value="WD40_repeat_dom_sf"/>
</dbReference>
<comment type="subcellular location">
    <subcellularLocation>
        <location evidence="1">Nucleus</location>
    </subcellularLocation>
</comment>
<keyword evidence="3" id="KW-0507">mRNA processing</keyword>
<feature type="repeat" description="WD" evidence="6">
    <location>
        <begin position="432"/>
        <end position="464"/>
    </location>
</feature>